<evidence type="ECO:0000313" key="2">
    <source>
        <dbReference type="EMBL" id="MBC5767477.1"/>
    </source>
</evidence>
<reference evidence="2" key="1">
    <citation type="submission" date="2020-08" db="EMBL/GenBank/DDBJ databases">
        <title>Ramlibacter sp. GTP1 16S ribosomal RNA gene genome sequencing and assembly.</title>
        <authorList>
            <person name="Kang M."/>
        </authorList>
    </citation>
    <scope>NUCLEOTIDE SEQUENCE</scope>
    <source>
        <strain evidence="2">GTP1</strain>
    </source>
</reference>
<feature type="transmembrane region" description="Helical" evidence="1">
    <location>
        <begin position="12"/>
        <end position="35"/>
    </location>
</feature>
<protein>
    <submittedName>
        <fullName evidence="2">Uncharacterized protein</fullName>
    </submittedName>
</protein>
<proteinExistence type="predicted"/>
<keyword evidence="1" id="KW-1133">Transmembrane helix</keyword>
<keyword evidence="3" id="KW-1185">Reference proteome</keyword>
<sequence length="58" mass="6557">MFKIANASQETLSIILVGGGLMALFLAALTGFLIWRDKRRGLGTPRQRGLRTRKSRRR</sequence>
<organism evidence="2 3">
    <name type="scientific">Ramlibacter albus</name>
    <dbReference type="NCBI Taxonomy" id="2079448"/>
    <lineage>
        <taxon>Bacteria</taxon>
        <taxon>Pseudomonadati</taxon>
        <taxon>Pseudomonadota</taxon>
        <taxon>Betaproteobacteria</taxon>
        <taxon>Burkholderiales</taxon>
        <taxon>Comamonadaceae</taxon>
        <taxon>Ramlibacter</taxon>
    </lineage>
</organism>
<name>A0A923MEE0_9BURK</name>
<dbReference type="RefSeq" id="WP_187083971.1">
    <property type="nucleotide sequence ID" value="NZ_JACORU010000011.1"/>
</dbReference>
<dbReference type="EMBL" id="JACORU010000011">
    <property type="protein sequence ID" value="MBC5767477.1"/>
    <property type="molecule type" value="Genomic_DNA"/>
</dbReference>
<accession>A0A923MEE0</accession>
<gene>
    <name evidence="2" type="ORF">H8R02_23625</name>
</gene>
<keyword evidence="1" id="KW-0812">Transmembrane</keyword>
<comment type="caution">
    <text evidence="2">The sequence shown here is derived from an EMBL/GenBank/DDBJ whole genome shotgun (WGS) entry which is preliminary data.</text>
</comment>
<evidence type="ECO:0000256" key="1">
    <source>
        <dbReference type="SAM" id="Phobius"/>
    </source>
</evidence>
<evidence type="ECO:0000313" key="3">
    <source>
        <dbReference type="Proteomes" id="UP000596827"/>
    </source>
</evidence>
<keyword evidence="1" id="KW-0472">Membrane</keyword>
<dbReference type="Proteomes" id="UP000596827">
    <property type="component" value="Unassembled WGS sequence"/>
</dbReference>
<dbReference type="AlphaFoldDB" id="A0A923MEE0"/>